<evidence type="ECO:0000256" key="1">
    <source>
        <dbReference type="SAM" id="Phobius"/>
    </source>
</evidence>
<evidence type="ECO:0000313" key="2">
    <source>
        <dbReference type="EMBL" id="MBB4118951.1"/>
    </source>
</evidence>
<comment type="caution">
    <text evidence="2">The sequence shown here is derived from an EMBL/GenBank/DDBJ whole genome shotgun (WGS) entry which is preliminary data.</text>
</comment>
<name>A0A840EPG0_9FLAO</name>
<keyword evidence="1" id="KW-0472">Membrane</keyword>
<feature type="transmembrane region" description="Helical" evidence="1">
    <location>
        <begin position="88"/>
        <end position="108"/>
    </location>
</feature>
<dbReference type="InterPro" id="IPR024294">
    <property type="entry name" value="DUF3810"/>
</dbReference>
<dbReference type="AlphaFoldDB" id="A0A840EPG0"/>
<proteinExistence type="predicted"/>
<dbReference type="RefSeq" id="WP_183477309.1">
    <property type="nucleotide sequence ID" value="NZ_JACIFO010000004.1"/>
</dbReference>
<evidence type="ECO:0000313" key="3">
    <source>
        <dbReference type="Proteomes" id="UP000553034"/>
    </source>
</evidence>
<keyword evidence="3" id="KW-1185">Reference proteome</keyword>
<organism evidence="2 3">
    <name type="scientific">Mesonia hippocampi</name>
    <dbReference type="NCBI Taxonomy" id="1628250"/>
    <lineage>
        <taxon>Bacteria</taxon>
        <taxon>Pseudomonadati</taxon>
        <taxon>Bacteroidota</taxon>
        <taxon>Flavobacteriia</taxon>
        <taxon>Flavobacteriales</taxon>
        <taxon>Flavobacteriaceae</taxon>
        <taxon>Mesonia</taxon>
    </lineage>
</organism>
<gene>
    <name evidence="2" type="ORF">GGR32_001242</name>
</gene>
<accession>A0A840EPG0</accession>
<feature type="transmembrane region" description="Helical" evidence="1">
    <location>
        <begin position="49"/>
        <end position="76"/>
    </location>
</feature>
<keyword evidence="1 2" id="KW-0812">Transmembrane</keyword>
<keyword evidence="1" id="KW-1133">Transmembrane helix</keyword>
<dbReference type="EMBL" id="JACIFO010000004">
    <property type="protein sequence ID" value="MBB4118951.1"/>
    <property type="molecule type" value="Genomic_DNA"/>
</dbReference>
<dbReference type="Proteomes" id="UP000553034">
    <property type="component" value="Unassembled WGS sequence"/>
</dbReference>
<reference evidence="2 3" key="1">
    <citation type="submission" date="2020-08" db="EMBL/GenBank/DDBJ databases">
        <title>Genomic Encyclopedia of Type Strains, Phase IV (KMG-IV): sequencing the most valuable type-strain genomes for metagenomic binning, comparative biology and taxonomic classification.</title>
        <authorList>
            <person name="Goeker M."/>
        </authorList>
    </citation>
    <scope>NUCLEOTIDE SEQUENCE [LARGE SCALE GENOMIC DNA]</scope>
    <source>
        <strain evidence="2 3">DSM 29568</strain>
    </source>
</reference>
<sequence length="358" mass="41729">MKRKASIFWVVFLPVQLFILHLLQRFPSQVELLYSEGLYPKIALLSRTLLGWIPFSVGDILYILAISCIARWVFIVFKSRFKKATSRLIQLLATFSIGYFLFHVLWGFNYYREPLHKKLNIGTDYNTEELIQLTHQLVLNTNRLQIEIAKNDSTKVDFNYSLNEIYKKSALAYQQLEIDFPNFTYPKKSVKNSLLSTPLTYMGFNGYLNPFTNEAQINTKIPLFKLPSTTTHEIAHQLGIAKESEANFLACLTTMQHTDIRFRYAGNAFALQYCLGELYARDKCSFENLVAQLHPGVKKNYQEVSVFWETHQNMLEPFFKLFYDNFLKTNNQPQGIKSYNYVVALLVNYAHKNPKHFS</sequence>
<dbReference type="Pfam" id="PF12725">
    <property type="entry name" value="DUF3810"/>
    <property type="match status" value="1"/>
</dbReference>
<protein>
    <submittedName>
        <fullName evidence="2">Energy-coupling factor transporter transmembrane protein EcfT</fullName>
    </submittedName>
</protein>